<evidence type="ECO:0000313" key="4">
    <source>
        <dbReference type="EMBL" id="MFC6952117.1"/>
    </source>
</evidence>
<proteinExistence type="predicted"/>
<keyword evidence="5" id="KW-1185">Reference proteome</keyword>
<dbReference type="RefSeq" id="WP_336349109.1">
    <property type="nucleotide sequence ID" value="NZ_JAZAQL010000001.1"/>
</dbReference>
<evidence type="ECO:0000259" key="3">
    <source>
        <dbReference type="Pfam" id="PF00501"/>
    </source>
</evidence>
<dbReference type="GO" id="GO:0005524">
    <property type="term" value="F:ATP binding"/>
    <property type="evidence" value="ECO:0007669"/>
    <property type="project" value="UniProtKB-KW"/>
</dbReference>
<evidence type="ECO:0000256" key="1">
    <source>
        <dbReference type="ARBA" id="ARBA00022741"/>
    </source>
</evidence>
<sequence>MDWQEAERAHDGEHVRMETLAEMFERSAGRNLSDPAQKYKGGVYERSLANTDAVDAAPDGEYATLTYEEMREIVRSLAAGFRALGLEPGQRVGMFADTRMEWAQCDLALLAAGGVVTTVYKSSSPEQVRYLLSDSGASGVVVENAELLDRVLQVADVLDVRFVVSLDELPAEYDDQDGVYELADVYEQGRQRFDEAEYQSWLDDRDVEDLASLVYTSGTTGPPKGVQLTHRNFRANINQMVTRYGPRPDKPDSVPQVRPDSVSISFLPLAHVLERHAGHFFMYNLGVCVGFAESPDTLKEDFPKLEPTVANSVPRVYEKLYDGIREQARESALKERIFEWATDVSREVYRTERPGAGLRFKYWLADKLVFQQIKQGLGGNIEALLSGGGTLSDDLNQLYHGMGLNILEAYGLTEAAPAVAANPAEDVKIGTIGPAIVDQEYKIDKSVVPEGEFDDALGQTGELLIRGPNVTEGYWNKPEATESAFTPADDDGDDWFRTGDIVTERPDDYLVFRERAKQLVVLSTGKNVAPAPIEDAFVSSEVVEQCMVVGDQRKFVSALLVIAPEGVREVASRKGVDVPSDPAEMVADETVRGLVQDAVDEVNERFEKHETIKDFRLVAEEFTEDNDLLTPTLKKKRRNIHERYEDLVEDMYADEEARVEA</sequence>
<dbReference type="Pfam" id="PF23562">
    <property type="entry name" value="AMP-binding_C_3"/>
    <property type="match status" value="1"/>
</dbReference>
<feature type="domain" description="AMP-dependent synthetase/ligase" evidence="3">
    <location>
        <begin position="56"/>
        <end position="475"/>
    </location>
</feature>
<comment type="caution">
    <text evidence="4">The sequence shown here is derived from an EMBL/GenBank/DDBJ whole genome shotgun (WGS) entry which is preliminary data.</text>
</comment>
<reference evidence="4 5" key="1">
    <citation type="journal article" date="2019" name="Int. J. Syst. Evol. Microbiol.">
        <title>The Global Catalogue of Microorganisms (GCM) 10K type strain sequencing project: providing services to taxonomists for standard genome sequencing and annotation.</title>
        <authorList>
            <consortium name="The Broad Institute Genomics Platform"/>
            <consortium name="The Broad Institute Genome Sequencing Center for Infectious Disease"/>
            <person name="Wu L."/>
            <person name="Ma J."/>
        </authorList>
    </citation>
    <scope>NUCLEOTIDE SEQUENCE [LARGE SCALE GENOMIC DNA]</scope>
    <source>
        <strain evidence="4 5">GX26</strain>
    </source>
</reference>
<keyword evidence="2" id="KW-0067">ATP-binding</keyword>
<evidence type="ECO:0000313" key="5">
    <source>
        <dbReference type="Proteomes" id="UP001596395"/>
    </source>
</evidence>
<dbReference type="Pfam" id="PF00501">
    <property type="entry name" value="AMP-binding"/>
    <property type="match status" value="1"/>
</dbReference>
<dbReference type="InterPro" id="IPR000873">
    <property type="entry name" value="AMP-dep_synth/lig_dom"/>
</dbReference>
<dbReference type="Gene3D" id="3.40.50.12780">
    <property type="entry name" value="N-terminal domain of ligase-like"/>
    <property type="match status" value="1"/>
</dbReference>
<organism evidence="4 5">
    <name type="scientific">Halorubellus litoreus</name>
    <dbReference type="NCBI Taxonomy" id="755308"/>
    <lineage>
        <taxon>Archaea</taxon>
        <taxon>Methanobacteriati</taxon>
        <taxon>Methanobacteriota</taxon>
        <taxon>Stenosarchaea group</taxon>
        <taxon>Halobacteria</taxon>
        <taxon>Halobacteriales</taxon>
        <taxon>Halorubellaceae</taxon>
        <taxon>Halorubellus</taxon>
    </lineage>
</organism>
<dbReference type="SUPFAM" id="SSF56801">
    <property type="entry name" value="Acetyl-CoA synthetase-like"/>
    <property type="match status" value="1"/>
</dbReference>
<dbReference type="PROSITE" id="PS00455">
    <property type="entry name" value="AMP_BINDING"/>
    <property type="match status" value="1"/>
</dbReference>
<dbReference type="InterPro" id="IPR042099">
    <property type="entry name" value="ANL_N_sf"/>
</dbReference>
<accession>A0ABD5V9Q5</accession>
<name>A0ABD5V9Q5_9EURY</name>
<protein>
    <submittedName>
        <fullName evidence="4">Long-chain fatty acid--CoA ligase</fullName>
    </submittedName>
</protein>
<gene>
    <name evidence="4" type="ORF">ACFQGB_04505</name>
</gene>
<dbReference type="AlphaFoldDB" id="A0ABD5V9Q5"/>
<dbReference type="EMBL" id="JBHSXN010000001">
    <property type="protein sequence ID" value="MFC6952117.1"/>
    <property type="molecule type" value="Genomic_DNA"/>
</dbReference>
<keyword evidence="1" id="KW-0547">Nucleotide-binding</keyword>
<keyword evidence="4" id="KW-0436">Ligase</keyword>
<dbReference type="Proteomes" id="UP001596395">
    <property type="component" value="Unassembled WGS sequence"/>
</dbReference>
<dbReference type="GO" id="GO:0016874">
    <property type="term" value="F:ligase activity"/>
    <property type="evidence" value="ECO:0007669"/>
    <property type="project" value="UniProtKB-KW"/>
</dbReference>
<evidence type="ECO:0000256" key="2">
    <source>
        <dbReference type="ARBA" id="ARBA00022840"/>
    </source>
</evidence>
<dbReference type="PANTHER" id="PTHR43272:SF33">
    <property type="entry name" value="AMP-BINDING DOMAIN-CONTAINING PROTEIN-RELATED"/>
    <property type="match status" value="1"/>
</dbReference>
<dbReference type="InterPro" id="IPR020845">
    <property type="entry name" value="AMP-binding_CS"/>
</dbReference>
<dbReference type="PANTHER" id="PTHR43272">
    <property type="entry name" value="LONG-CHAIN-FATTY-ACID--COA LIGASE"/>
    <property type="match status" value="1"/>
</dbReference>
<dbReference type="CDD" id="cd05907">
    <property type="entry name" value="VL_LC_FACS_like"/>
    <property type="match status" value="1"/>
</dbReference>